<organism evidence="1 2">
    <name type="scientific">Dryococelus australis</name>
    <dbReference type="NCBI Taxonomy" id="614101"/>
    <lineage>
        <taxon>Eukaryota</taxon>
        <taxon>Metazoa</taxon>
        <taxon>Ecdysozoa</taxon>
        <taxon>Arthropoda</taxon>
        <taxon>Hexapoda</taxon>
        <taxon>Insecta</taxon>
        <taxon>Pterygota</taxon>
        <taxon>Neoptera</taxon>
        <taxon>Polyneoptera</taxon>
        <taxon>Phasmatodea</taxon>
        <taxon>Verophasmatodea</taxon>
        <taxon>Anareolatae</taxon>
        <taxon>Phasmatidae</taxon>
        <taxon>Eurycanthinae</taxon>
        <taxon>Dryococelus</taxon>
    </lineage>
</organism>
<accession>A0ABQ9HSA6</accession>
<evidence type="ECO:0000313" key="1">
    <source>
        <dbReference type="EMBL" id="KAJ8887201.1"/>
    </source>
</evidence>
<comment type="caution">
    <text evidence="1">The sequence shown here is derived from an EMBL/GenBank/DDBJ whole genome shotgun (WGS) entry which is preliminary data.</text>
</comment>
<reference evidence="1 2" key="1">
    <citation type="submission" date="2023-02" db="EMBL/GenBank/DDBJ databases">
        <title>LHISI_Scaffold_Assembly.</title>
        <authorList>
            <person name="Stuart O.P."/>
            <person name="Cleave R."/>
            <person name="Magrath M.J.L."/>
            <person name="Mikheyev A.S."/>
        </authorList>
    </citation>
    <scope>NUCLEOTIDE SEQUENCE [LARGE SCALE GENOMIC DNA]</scope>
    <source>
        <strain evidence="1">Daus_M_001</strain>
        <tissue evidence="1">Leg muscle</tissue>
    </source>
</reference>
<sequence>MPLVGGFSRGSPVFPAPPYSPHYALNGAQDLDVKSLLNLPILFTNMSLCFFHDYFTTFLLTYTLHLGEGKRDRRDSLATTVVDSPPGVFALAPGVDSASTPSGVGHCDSALAHPISIPPGTYIHRGVFACLAPVRLLWLYHCCTQVGRGMHLARGQVVSFRPLCLLGMQVAVHQAFRVCFDSIYWWAW</sequence>
<protein>
    <submittedName>
        <fullName evidence="1">Uncharacterized protein</fullName>
    </submittedName>
</protein>
<keyword evidence="2" id="KW-1185">Reference proteome</keyword>
<name>A0ABQ9HSA6_9NEOP</name>
<proteinExistence type="predicted"/>
<dbReference type="EMBL" id="JARBHB010000004">
    <property type="protein sequence ID" value="KAJ8887201.1"/>
    <property type="molecule type" value="Genomic_DNA"/>
</dbReference>
<gene>
    <name evidence="1" type="ORF">PR048_013416</name>
</gene>
<dbReference type="Proteomes" id="UP001159363">
    <property type="component" value="Chromosome X"/>
</dbReference>
<evidence type="ECO:0000313" key="2">
    <source>
        <dbReference type="Proteomes" id="UP001159363"/>
    </source>
</evidence>